<comment type="subcellular location">
    <subcellularLocation>
        <location evidence="1">Lipid droplet</location>
    </subcellularLocation>
</comment>
<dbReference type="PANTHER" id="PTHR13390">
    <property type="entry name" value="LIPASE"/>
    <property type="match status" value="1"/>
</dbReference>
<dbReference type="EMBL" id="VJMH01005538">
    <property type="protein sequence ID" value="KAF0694818.1"/>
    <property type="molecule type" value="Genomic_DNA"/>
</dbReference>
<name>A0A485L0Q5_9STRA</name>
<accession>A0A485L0Q5</accession>
<evidence type="ECO:0000256" key="5">
    <source>
        <dbReference type="SAM" id="Phobius"/>
    </source>
</evidence>
<dbReference type="EMBL" id="CAADRA010005559">
    <property type="protein sequence ID" value="VFT91166.1"/>
    <property type="molecule type" value="Genomic_DNA"/>
</dbReference>
<keyword evidence="5" id="KW-0472">Membrane</keyword>
<reference evidence="7 8" key="1">
    <citation type="submission" date="2019-03" db="EMBL/GenBank/DDBJ databases">
        <authorList>
            <person name="Gaulin E."/>
            <person name="Dumas B."/>
        </authorList>
    </citation>
    <scope>NUCLEOTIDE SEQUENCE [LARGE SCALE GENOMIC DNA]</scope>
    <source>
        <strain evidence="7">CBS 568.67</strain>
    </source>
</reference>
<keyword evidence="3" id="KW-0551">Lipid droplet</keyword>
<comment type="similarity">
    <text evidence="2">Belongs to the AB hydrolase superfamily. LDAH family.</text>
</comment>
<dbReference type="Pfam" id="PF10230">
    <property type="entry name" value="LIDHydrolase"/>
    <property type="match status" value="1"/>
</dbReference>
<evidence type="ECO:0000256" key="2">
    <source>
        <dbReference type="ARBA" id="ARBA00008300"/>
    </source>
</evidence>
<evidence type="ECO:0000313" key="7">
    <source>
        <dbReference type="EMBL" id="VFT91166.1"/>
    </source>
</evidence>
<dbReference type="AlphaFoldDB" id="A0A485L0Q5"/>
<evidence type="ECO:0000313" key="6">
    <source>
        <dbReference type="EMBL" id="KAF0694818.1"/>
    </source>
</evidence>
<evidence type="ECO:0000256" key="4">
    <source>
        <dbReference type="ARBA" id="ARBA00022801"/>
    </source>
</evidence>
<dbReference type="GO" id="GO:0019915">
    <property type="term" value="P:lipid storage"/>
    <property type="evidence" value="ECO:0007669"/>
    <property type="project" value="InterPro"/>
</dbReference>
<feature type="transmembrane region" description="Helical" evidence="5">
    <location>
        <begin position="15"/>
        <end position="33"/>
    </location>
</feature>
<keyword evidence="8" id="KW-1185">Reference proteome</keyword>
<dbReference type="GO" id="GO:0016298">
    <property type="term" value="F:lipase activity"/>
    <property type="evidence" value="ECO:0007669"/>
    <property type="project" value="InterPro"/>
</dbReference>
<dbReference type="PANTHER" id="PTHR13390:SF0">
    <property type="entry name" value="LIPID DROPLET-ASSOCIATED HYDROLASE"/>
    <property type="match status" value="1"/>
</dbReference>
<dbReference type="InterPro" id="IPR019363">
    <property type="entry name" value="LDAH"/>
</dbReference>
<organism evidence="7 8">
    <name type="scientific">Aphanomyces stellatus</name>
    <dbReference type="NCBI Taxonomy" id="120398"/>
    <lineage>
        <taxon>Eukaryota</taxon>
        <taxon>Sar</taxon>
        <taxon>Stramenopiles</taxon>
        <taxon>Oomycota</taxon>
        <taxon>Saprolegniomycetes</taxon>
        <taxon>Saprolegniales</taxon>
        <taxon>Verrucalvaceae</taxon>
        <taxon>Aphanomyces</taxon>
    </lineage>
</organism>
<keyword evidence="5" id="KW-0812">Transmembrane</keyword>
<reference evidence="6" key="2">
    <citation type="submission" date="2019-06" db="EMBL/GenBank/DDBJ databases">
        <title>Genomics analysis of Aphanomyces spp. identifies a new class of oomycete effector associated with host adaptation.</title>
        <authorList>
            <person name="Gaulin E."/>
        </authorList>
    </citation>
    <scope>NUCLEOTIDE SEQUENCE</scope>
    <source>
        <strain evidence="6">CBS 578.67</strain>
    </source>
</reference>
<dbReference type="Proteomes" id="UP000332933">
    <property type="component" value="Unassembled WGS sequence"/>
</dbReference>
<proteinExistence type="inferred from homology"/>
<sequence length="355" mass="40864">MSVVERARLVLQDDPRAVVLLILVAVMSTWLLFRRFTKTSSSRVLLSDLARVECLSTDRFMHKIVLPAREPATHRKLVVVIPGNPGVPGFYEPFMRHLQHLSDYDMEVVGLSHTGHSLPWINKDETFDFETQIIDKLAYVQKRVEQDSKLKLILIGHSMGSHIALRLLKHFPDHVEKLVLLTPTIMRIADTPRAHTLMPFLSRYDRVADAVRYVERLPSFVKKALVAWFVPPREFHKATLGMVDSAVARNCFKTAWHEMHDIKELDHELVDKHQEKILFVFAETDGWCPRDQMDELIQRYTRAKHLVVLLSHAFMMDPNGSQVMATHAHEWIYDDDARRHCVPSSAASSRMPKAG</sequence>
<dbReference type="InterPro" id="IPR029058">
    <property type="entry name" value="AB_hydrolase_fold"/>
</dbReference>
<gene>
    <name evidence="7" type="primary">Aste57867_14342</name>
    <name evidence="6" type="ORF">As57867_014288</name>
    <name evidence="7" type="ORF">ASTE57867_14342</name>
</gene>
<dbReference type="Gene3D" id="3.40.50.1820">
    <property type="entry name" value="alpha/beta hydrolase"/>
    <property type="match status" value="1"/>
</dbReference>
<evidence type="ECO:0000256" key="3">
    <source>
        <dbReference type="ARBA" id="ARBA00022677"/>
    </source>
</evidence>
<dbReference type="OrthoDB" id="448051at2759"/>
<evidence type="ECO:0000256" key="1">
    <source>
        <dbReference type="ARBA" id="ARBA00004502"/>
    </source>
</evidence>
<dbReference type="SUPFAM" id="SSF53474">
    <property type="entry name" value="alpha/beta-Hydrolases"/>
    <property type="match status" value="1"/>
</dbReference>
<keyword evidence="5" id="KW-1133">Transmembrane helix</keyword>
<dbReference type="GO" id="GO:0005811">
    <property type="term" value="C:lipid droplet"/>
    <property type="evidence" value="ECO:0007669"/>
    <property type="project" value="UniProtKB-SubCell"/>
</dbReference>
<keyword evidence="4" id="KW-0378">Hydrolase</keyword>
<protein>
    <submittedName>
        <fullName evidence="7">Aste57867_14342 protein</fullName>
    </submittedName>
</protein>
<evidence type="ECO:0000313" key="8">
    <source>
        <dbReference type="Proteomes" id="UP000332933"/>
    </source>
</evidence>